<accession>N9LU01</accession>
<evidence type="ECO:0000313" key="3">
    <source>
        <dbReference type="Proteomes" id="UP000013248"/>
    </source>
</evidence>
<comment type="caution">
    <text evidence="2">The sequence shown here is derived from an EMBL/GenBank/DDBJ whole genome shotgun (WGS) entry which is preliminary data.</text>
</comment>
<reference evidence="2 3" key="1">
    <citation type="submission" date="2013-02" db="EMBL/GenBank/DDBJ databases">
        <title>The Genome Sequence of Acinetobacter sp. ANC 3862.</title>
        <authorList>
            <consortium name="The Broad Institute Genome Sequencing Platform"/>
            <consortium name="The Broad Institute Genome Sequencing Center for Infectious Disease"/>
            <person name="Cerqueira G."/>
            <person name="Feldgarden M."/>
            <person name="Courvalin P."/>
            <person name="Perichon B."/>
            <person name="Grillot-Courvalin C."/>
            <person name="Clermont D."/>
            <person name="Rocha E."/>
            <person name="Yoon E.-J."/>
            <person name="Nemec A."/>
            <person name="Walker B."/>
            <person name="Young S.K."/>
            <person name="Zeng Q."/>
            <person name="Gargeya S."/>
            <person name="Fitzgerald M."/>
            <person name="Haas B."/>
            <person name="Abouelleil A."/>
            <person name="Alvarado L."/>
            <person name="Arachchi H.M."/>
            <person name="Berlin A.M."/>
            <person name="Chapman S.B."/>
            <person name="Dewar J."/>
            <person name="Goldberg J."/>
            <person name="Griggs A."/>
            <person name="Gujja S."/>
            <person name="Hansen M."/>
            <person name="Howarth C."/>
            <person name="Imamovic A."/>
            <person name="Larimer J."/>
            <person name="McCowan C."/>
            <person name="Murphy C."/>
            <person name="Neiman D."/>
            <person name="Pearson M."/>
            <person name="Priest M."/>
            <person name="Roberts A."/>
            <person name="Saif S."/>
            <person name="Shea T."/>
            <person name="Sisk P."/>
            <person name="Sykes S."/>
            <person name="Wortman J."/>
            <person name="Nusbaum C."/>
            <person name="Birren B."/>
        </authorList>
    </citation>
    <scope>NUCLEOTIDE SEQUENCE [LARGE SCALE GENOMIC DNA]</scope>
    <source>
        <strain evidence="2 3">ANC 3862</strain>
    </source>
</reference>
<keyword evidence="1" id="KW-0472">Membrane</keyword>
<dbReference type="EMBL" id="APRP01000026">
    <property type="protein sequence ID" value="ENW99812.1"/>
    <property type="molecule type" value="Genomic_DNA"/>
</dbReference>
<keyword evidence="1" id="KW-0812">Transmembrane</keyword>
<proteinExistence type="predicted"/>
<feature type="transmembrane region" description="Helical" evidence="1">
    <location>
        <begin position="154"/>
        <end position="172"/>
    </location>
</feature>
<gene>
    <name evidence="2" type="ORF">F900_02303</name>
</gene>
<evidence type="ECO:0000313" key="2">
    <source>
        <dbReference type="EMBL" id="ENW99812.1"/>
    </source>
</evidence>
<feature type="transmembrane region" description="Helical" evidence="1">
    <location>
        <begin position="192"/>
        <end position="210"/>
    </location>
</feature>
<name>N9LU01_9GAMM</name>
<dbReference type="PATRIC" id="fig|1217705.3.peg.2244"/>
<feature type="transmembrane region" description="Helical" evidence="1">
    <location>
        <begin position="12"/>
        <end position="33"/>
    </location>
</feature>
<dbReference type="RefSeq" id="WP_005217666.1">
    <property type="nucleotide sequence ID" value="NZ_KB850089.1"/>
</dbReference>
<dbReference type="Proteomes" id="UP000013248">
    <property type="component" value="Unassembled WGS sequence"/>
</dbReference>
<evidence type="ECO:0000256" key="1">
    <source>
        <dbReference type="SAM" id="Phobius"/>
    </source>
</evidence>
<dbReference type="HOGENOM" id="CLU_1451507_0_0_6"/>
<dbReference type="eggNOG" id="ENOG5031R7Q">
    <property type="taxonomic scope" value="Bacteria"/>
</dbReference>
<sequence>MKIMVKSKSWNEILISCTLLVITYGILVMQVGIYHKNFNYKWTEKFIREDSSFKIYSYYKVKRKSLFKTYYLKIYKGDQLFYTDECALSLENYCKSILERGGLPIQNLKYKEGMGRSNQDVIYYVQSFEIINNGENKKIDYSLVDTNPKKGNNIFFIIIALLLCLAAHIWIVRKWFLTRRKDFSEVNQLEYWVVKIGLPLSVVVAFILFFNEFQSI</sequence>
<keyword evidence="1" id="KW-1133">Transmembrane helix</keyword>
<dbReference type="AlphaFoldDB" id="N9LU01"/>
<protein>
    <submittedName>
        <fullName evidence="2">Uncharacterized protein</fullName>
    </submittedName>
</protein>
<organism evidence="2 3">
    <name type="scientific">Acinetobacter modestus</name>
    <dbReference type="NCBI Taxonomy" id="1776740"/>
    <lineage>
        <taxon>Bacteria</taxon>
        <taxon>Pseudomonadati</taxon>
        <taxon>Pseudomonadota</taxon>
        <taxon>Gammaproteobacteria</taxon>
        <taxon>Moraxellales</taxon>
        <taxon>Moraxellaceae</taxon>
        <taxon>Acinetobacter</taxon>
    </lineage>
</organism>